<accession>A0A6A4W5M7</accession>
<organism evidence="2 3">
    <name type="scientific">Amphibalanus amphitrite</name>
    <name type="common">Striped barnacle</name>
    <name type="synonym">Balanus amphitrite</name>
    <dbReference type="NCBI Taxonomy" id="1232801"/>
    <lineage>
        <taxon>Eukaryota</taxon>
        <taxon>Metazoa</taxon>
        <taxon>Ecdysozoa</taxon>
        <taxon>Arthropoda</taxon>
        <taxon>Crustacea</taxon>
        <taxon>Multicrustacea</taxon>
        <taxon>Cirripedia</taxon>
        <taxon>Thoracica</taxon>
        <taxon>Thoracicalcarea</taxon>
        <taxon>Balanomorpha</taxon>
        <taxon>Balanoidea</taxon>
        <taxon>Balanidae</taxon>
        <taxon>Amphibalaninae</taxon>
        <taxon>Amphibalanus</taxon>
    </lineage>
</organism>
<feature type="compositionally biased region" description="Basic and acidic residues" evidence="1">
    <location>
        <begin position="143"/>
        <end position="152"/>
    </location>
</feature>
<comment type="caution">
    <text evidence="2">The sequence shown here is derived from an EMBL/GenBank/DDBJ whole genome shotgun (WGS) entry which is preliminary data.</text>
</comment>
<reference evidence="2 3" key="1">
    <citation type="submission" date="2019-07" db="EMBL/GenBank/DDBJ databases">
        <title>Draft genome assembly of a fouling barnacle, Amphibalanus amphitrite (Darwin, 1854): The first reference genome for Thecostraca.</title>
        <authorList>
            <person name="Kim W."/>
        </authorList>
    </citation>
    <scope>NUCLEOTIDE SEQUENCE [LARGE SCALE GENOMIC DNA]</scope>
    <source>
        <strain evidence="2">SNU_AA5</strain>
        <tissue evidence="2">Soma without cirri and trophi</tissue>
    </source>
</reference>
<evidence type="ECO:0000313" key="3">
    <source>
        <dbReference type="Proteomes" id="UP000440578"/>
    </source>
</evidence>
<feature type="compositionally biased region" description="Low complexity" evidence="1">
    <location>
        <begin position="113"/>
        <end position="127"/>
    </location>
</feature>
<dbReference type="AlphaFoldDB" id="A0A6A4W5M7"/>
<name>A0A6A4W5M7_AMPAM</name>
<sequence length="152" mass="16300">MISSPLWPGFQVNISELRNCKLPLSEGRVTRSDTLELTAEAYVPEGLHVLLPNRKGKKLKMVPVPLAGQVLVHRRLDAPAADPASVPVTSAVPEPPEAGPDRHPLLGVGCATQPEAESQSSSRESQSTAGAGDAIWEPPSVRVTREKPLQFE</sequence>
<keyword evidence="3" id="KW-1185">Reference proteome</keyword>
<dbReference type="Proteomes" id="UP000440578">
    <property type="component" value="Unassembled WGS sequence"/>
</dbReference>
<evidence type="ECO:0000256" key="1">
    <source>
        <dbReference type="SAM" id="MobiDB-lite"/>
    </source>
</evidence>
<dbReference type="EMBL" id="VIIS01001134">
    <property type="protein sequence ID" value="KAF0301675.1"/>
    <property type="molecule type" value="Genomic_DNA"/>
</dbReference>
<feature type="compositionally biased region" description="Low complexity" evidence="1">
    <location>
        <begin position="80"/>
        <end position="92"/>
    </location>
</feature>
<evidence type="ECO:0000313" key="2">
    <source>
        <dbReference type="EMBL" id="KAF0301675.1"/>
    </source>
</evidence>
<feature type="region of interest" description="Disordered" evidence="1">
    <location>
        <begin position="80"/>
        <end position="152"/>
    </location>
</feature>
<proteinExistence type="predicted"/>
<protein>
    <submittedName>
        <fullName evidence="2">Uncharacterized protein</fullName>
    </submittedName>
</protein>
<gene>
    <name evidence="2" type="ORF">FJT64_026049</name>
</gene>